<dbReference type="AlphaFoldDB" id="A0AAU7RQX4"/>
<reference evidence="2" key="1">
    <citation type="submission" date="2024-06" db="EMBL/GenBank/DDBJ databases">
        <authorList>
            <person name="Li T."/>
            <person name="Gao R."/>
        </authorList>
    </citation>
    <scope>NUCLEOTIDE SEQUENCE</scope>
    <source>
        <strain evidence="2">ZPR3</strain>
    </source>
</reference>
<dbReference type="EMBL" id="CP157960">
    <property type="protein sequence ID" value="XBT92560.1"/>
    <property type="molecule type" value="Genomic_DNA"/>
</dbReference>
<name>A0AAU7RQX4_9HYPH</name>
<gene>
    <name evidence="2" type="ORF">ABM479_17635</name>
</gene>
<sequence>MASIRLLRHSQETLPGTMYDKASNGQWRGLSVSGFDRRAQSCHHSKKTRKHRGDTFESDVPRFASARLTKARRAMHEKRVQSGMNFSFDRNGRND</sequence>
<organism evidence="2">
    <name type="scientific">Rhizobium sp. ZPR3</name>
    <dbReference type="NCBI Taxonomy" id="3158967"/>
    <lineage>
        <taxon>Bacteria</taxon>
        <taxon>Pseudomonadati</taxon>
        <taxon>Pseudomonadota</taxon>
        <taxon>Alphaproteobacteria</taxon>
        <taxon>Hyphomicrobiales</taxon>
        <taxon>Rhizobiaceae</taxon>
        <taxon>Rhizobium/Agrobacterium group</taxon>
        <taxon>Rhizobium</taxon>
    </lineage>
</organism>
<evidence type="ECO:0000313" key="2">
    <source>
        <dbReference type="EMBL" id="XBT92560.1"/>
    </source>
</evidence>
<dbReference type="RefSeq" id="WP_349956948.1">
    <property type="nucleotide sequence ID" value="NZ_CP157960.1"/>
</dbReference>
<evidence type="ECO:0008006" key="3">
    <source>
        <dbReference type="Google" id="ProtNLM"/>
    </source>
</evidence>
<protein>
    <recommendedName>
        <fullName evidence="3">Integrase</fullName>
    </recommendedName>
</protein>
<evidence type="ECO:0000256" key="1">
    <source>
        <dbReference type="SAM" id="MobiDB-lite"/>
    </source>
</evidence>
<feature type="region of interest" description="Disordered" evidence="1">
    <location>
        <begin position="75"/>
        <end position="95"/>
    </location>
</feature>
<proteinExistence type="predicted"/>
<accession>A0AAU7RQX4</accession>